<dbReference type="HOGENOM" id="CLU_020505_0_0_1"/>
<sequence length="772" mass="87706">MAPVVSRGGGGGGRAMGAKERKEAAQREKDAGDEAYGEELYKRAAAHYAAAADLDPGDISCLIKRAKANFSMNKCEECVADCDEALGRRRRRDARCGCDEKLAADALFLKALALLNLAVCAADHEPAITALEGSLELRPGSKETRAKLEMAKRNRDAFAEQERLDQEAAKTHRDKGLELLRKKKYKEAEMQFTEAIKRNPRYPKNFSDRARCLIELNSLPKALEDANRCIELDDTLGMGYLRKGLVQIAMAKYEDAIATLVDGLKHDPQNLSIHNGLRECAARIKMAKDSDAIASDAIAKDLTKHQRKIECLHKQLNEGENKASKERSRRMKSEKLVKTLSSQVEQLRSANERNANLERKLSECRERFEQLQSIQNRILQHFTCPISHEVMNDPLMAADGHTYEAKFIRDWFRRGHNTSPITNVELEHKKLLPNHANEQMRRKKEKAQREKEAGDDEGRYKRAVEHYARAAALDPGDISLPIKCAKSYFDMDQYEECVRRCDEAVERGRELRSKKSLVAQALFWKGTALLNLADCASDCKAAIRALKQSLHEHYNKATEANLDRAENAMEELEELEKEAAKHHRDKGKELLSQKKYKEAAIQFTKAIKKNALNPRNFSDRAKCRIELNALAEGLEDAFKKSSSSQVEKLMMQRDVVTVELKSAKEHNANLEQQLSEQIGRIERLLSIQNSEPPHFICPISQEVMSDPHFAADGHTYEAEHIRKWLNDGHDTSPMTNERLQHKKLTPNHALRSAIREWHQQRNMRHTSPSLLF</sequence>
<feature type="compositionally biased region" description="Basic and acidic residues" evidence="10">
    <location>
        <begin position="17"/>
        <end position="32"/>
    </location>
</feature>
<dbReference type="GO" id="GO:0016567">
    <property type="term" value="P:protein ubiquitination"/>
    <property type="evidence" value="ECO:0007669"/>
    <property type="project" value="UniProtKB-UniPathway"/>
</dbReference>
<feature type="coiled-coil region" evidence="9">
    <location>
        <begin position="653"/>
        <end position="687"/>
    </location>
</feature>
<feature type="region of interest" description="Disordered" evidence="10">
    <location>
        <begin position="435"/>
        <end position="458"/>
    </location>
</feature>
<dbReference type="PROSITE" id="PS51698">
    <property type="entry name" value="U_BOX"/>
    <property type="match status" value="2"/>
</dbReference>
<feature type="domain" description="U-box" evidence="11">
    <location>
        <begin position="690"/>
        <end position="764"/>
    </location>
</feature>
<dbReference type="InterPro" id="IPR011990">
    <property type="entry name" value="TPR-like_helical_dom_sf"/>
</dbReference>
<evidence type="ECO:0000256" key="6">
    <source>
        <dbReference type="ARBA" id="ARBA00022786"/>
    </source>
</evidence>
<keyword evidence="6" id="KW-0833">Ubl conjugation pathway</keyword>
<dbReference type="STRING" id="40148.A0A0E0A5E0"/>
<evidence type="ECO:0000256" key="5">
    <source>
        <dbReference type="ARBA" id="ARBA00022737"/>
    </source>
</evidence>
<feature type="coiled-coil region" evidence="9">
    <location>
        <begin position="555"/>
        <end position="585"/>
    </location>
</feature>
<feature type="coiled-coil region" evidence="9">
    <location>
        <begin position="302"/>
        <end position="374"/>
    </location>
</feature>
<dbReference type="Pfam" id="PF14559">
    <property type="entry name" value="TPR_19"/>
    <property type="match status" value="1"/>
</dbReference>
<dbReference type="GO" id="GO:0051879">
    <property type="term" value="F:Hsp90 protein binding"/>
    <property type="evidence" value="ECO:0007669"/>
    <property type="project" value="TreeGrafter"/>
</dbReference>
<keyword evidence="9" id="KW-0175">Coiled coil</keyword>
<dbReference type="SUPFAM" id="SSF57850">
    <property type="entry name" value="RING/U-box"/>
    <property type="match status" value="2"/>
</dbReference>
<reference evidence="12" key="1">
    <citation type="submission" date="2015-04" db="UniProtKB">
        <authorList>
            <consortium name="EnsemblPlants"/>
        </authorList>
    </citation>
    <scope>IDENTIFICATION</scope>
</reference>
<protein>
    <recommendedName>
        <fullName evidence="3">RING-type E3 ubiquitin transferase</fullName>
        <ecNumber evidence="3">2.3.2.27</ecNumber>
    </recommendedName>
</protein>
<organism evidence="12">
    <name type="scientific">Oryza glumipatula</name>
    <dbReference type="NCBI Taxonomy" id="40148"/>
    <lineage>
        <taxon>Eukaryota</taxon>
        <taxon>Viridiplantae</taxon>
        <taxon>Streptophyta</taxon>
        <taxon>Embryophyta</taxon>
        <taxon>Tracheophyta</taxon>
        <taxon>Spermatophyta</taxon>
        <taxon>Magnoliopsida</taxon>
        <taxon>Liliopsida</taxon>
        <taxon>Poales</taxon>
        <taxon>Poaceae</taxon>
        <taxon>BOP clade</taxon>
        <taxon>Oryzoideae</taxon>
        <taxon>Oryzeae</taxon>
        <taxon>Oryzinae</taxon>
        <taxon>Oryza</taxon>
    </lineage>
</organism>
<dbReference type="Gramene" id="OGLUM06G04060.1">
    <property type="protein sequence ID" value="OGLUM06G04060.1"/>
    <property type="gene ID" value="OGLUM06G04060"/>
</dbReference>
<dbReference type="AlphaFoldDB" id="A0A0E0A5E0"/>
<name>A0A0E0A5E0_9ORYZ</name>
<evidence type="ECO:0000256" key="1">
    <source>
        <dbReference type="ARBA" id="ARBA00000900"/>
    </source>
</evidence>
<dbReference type="EC" id="2.3.2.27" evidence="3"/>
<feature type="region of interest" description="Disordered" evidence="10">
    <location>
        <begin position="1"/>
        <end position="32"/>
    </location>
</feature>
<keyword evidence="4" id="KW-0808">Transferase</keyword>
<dbReference type="Proteomes" id="UP000026961">
    <property type="component" value="Chromosome 6"/>
</dbReference>
<feature type="domain" description="U-box" evidence="11">
    <location>
        <begin position="377"/>
        <end position="451"/>
    </location>
</feature>
<evidence type="ECO:0000256" key="10">
    <source>
        <dbReference type="SAM" id="MobiDB-lite"/>
    </source>
</evidence>
<dbReference type="PROSITE" id="PS50005">
    <property type="entry name" value="TPR"/>
    <property type="match status" value="1"/>
</dbReference>
<keyword evidence="13" id="KW-1185">Reference proteome</keyword>
<dbReference type="PANTHER" id="PTHR22904">
    <property type="entry name" value="TPR REPEAT CONTAINING PROTEIN"/>
    <property type="match status" value="1"/>
</dbReference>
<evidence type="ECO:0000256" key="2">
    <source>
        <dbReference type="ARBA" id="ARBA00004906"/>
    </source>
</evidence>
<reference evidence="12" key="2">
    <citation type="submission" date="2018-05" db="EMBL/GenBank/DDBJ databases">
        <title>OgluRS3 (Oryza glumaepatula Reference Sequence Version 3).</title>
        <authorList>
            <person name="Zhang J."/>
            <person name="Kudrna D."/>
            <person name="Lee S."/>
            <person name="Talag J."/>
            <person name="Welchert J."/>
            <person name="Wing R.A."/>
        </authorList>
    </citation>
    <scope>NUCLEOTIDE SEQUENCE [LARGE SCALE GENOMIC DNA]</scope>
</reference>
<dbReference type="InterPro" id="IPR003613">
    <property type="entry name" value="Ubox_domain"/>
</dbReference>
<evidence type="ECO:0000259" key="11">
    <source>
        <dbReference type="PROSITE" id="PS51698"/>
    </source>
</evidence>
<dbReference type="Pfam" id="PF04564">
    <property type="entry name" value="U-box"/>
    <property type="match status" value="2"/>
</dbReference>
<dbReference type="Gene3D" id="1.25.40.10">
    <property type="entry name" value="Tetratricopeptide repeat domain"/>
    <property type="match status" value="4"/>
</dbReference>
<dbReference type="Gene3D" id="3.30.40.10">
    <property type="entry name" value="Zinc/RING finger domain, C3HC4 (zinc finger)"/>
    <property type="match status" value="2"/>
</dbReference>
<evidence type="ECO:0000256" key="8">
    <source>
        <dbReference type="PROSITE-ProRule" id="PRU00339"/>
    </source>
</evidence>
<evidence type="ECO:0000313" key="12">
    <source>
        <dbReference type="EnsemblPlants" id="OGLUM06G04060.1"/>
    </source>
</evidence>
<dbReference type="eggNOG" id="KOG0548">
    <property type="taxonomic scope" value="Eukaryota"/>
</dbReference>
<dbReference type="FunFam" id="3.30.40.10:FF:000428">
    <property type="entry name" value="U-box domain-containing protein 54"/>
    <property type="match status" value="1"/>
</dbReference>
<dbReference type="InterPro" id="IPR019734">
    <property type="entry name" value="TPR_rpt"/>
</dbReference>
<keyword evidence="5" id="KW-0677">Repeat</keyword>
<keyword evidence="7 8" id="KW-0802">TPR repeat</keyword>
<dbReference type="SMART" id="SM00028">
    <property type="entry name" value="TPR"/>
    <property type="match status" value="7"/>
</dbReference>
<dbReference type="Pfam" id="PF13432">
    <property type="entry name" value="TPR_16"/>
    <property type="match status" value="1"/>
</dbReference>
<dbReference type="GO" id="GO:0061630">
    <property type="term" value="F:ubiquitin protein ligase activity"/>
    <property type="evidence" value="ECO:0007669"/>
    <property type="project" value="UniProtKB-EC"/>
</dbReference>
<feature type="compositionally biased region" description="Basic and acidic residues" evidence="10">
    <location>
        <begin position="447"/>
        <end position="458"/>
    </location>
</feature>
<dbReference type="SMART" id="SM00504">
    <property type="entry name" value="Ubox"/>
    <property type="match status" value="2"/>
</dbReference>
<dbReference type="PANTHER" id="PTHR22904:SF537">
    <property type="entry name" value="OS06G0159400 PROTEIN"/>
    <property type="match status" value="1"/>
</dbReference>
<evidence type="ECO:0000256" key="9">
    <source>
        <dbReference type="SAM" id="Coils"/>
    </source>
</evidence>
<evidence type="ECO:0000256" key="7">
    <source>
        <dbReference type="ARBA" id="ARBA00022803"/>
    </source>
</evidence>
<dbReference type="FunFam" id="1.25.40.10:FF:001065">
    <property type="entry name" value="Putative Heat shock protein STI"/>
    <property type="match status" value="1"/>
</dbReference>
<proteinExistence type="predicted"/>
<evidence type="ECO:0000313" key="13">
    <source>
        <dbReference type="Proteomes" id="UP000026961"/>
    </source>
</evidence>
<dbReference type="UniPathway" id="UPA00143"/>
<evidence type="ECO:0000256" key="3">
    <source>
        <dbReference type="ARBA" id="ARBA00012483"/>
    </source>
</evidence>
<dbReference type="FunFam" id="1.25.40.10:FF:000860">
    <property type="entry name" value="Putative Heat shock protein STI"/>
    <property type="match status" value="1"/>
</dbReference>
<dbReference type="SUPFAM" id="SSF48452">
    <property type="entry name" value="TPR-like"/>
    <property type="match status" value="4"/>
</dbReference>
<accession>A0A0E0A5E0</accession>
<evidence type="ECO:0000256" key="4">
    <source>
        <dbReference type="ARBA" id="ARBA00022679"/>
    </source>
</evidence>
<dbReference type="CDD" id="cd16655">
    <property type="entry name" value="RING-Ubox_WDSUB1-like"/>
    <property type="match status" value="2"/>
</dbReference>
<comment type="pathway">
    <text evidence="2">Protein modification; protein ubiquitination.</text>
</comment>
<feature type="repeat" description="TPR" evidence="8">
    <location>
        <begin position="169"/>
        <end position="202"/>
    </location>
</feature>
<comment type="catalytic activity">
    <reaction evidence="1">
        <text>S-ubiquitinyl-[E2 ubiquitin-conjugating enzyme]-L-cysteine + [acceptor protein]-L-lysine = [E2 ubiquitin-conjugating enzyme]-L-cysteine + N(6)-ubiquitinyl-[acceptor protein]-L-lysine.</text>
        <dbReference type="EC" id="2.3.2.27"/>
    </reaction>
</comment>
<dbReference type="EnsemblPlants" id="OGLUM06G04060.1">
    <property type="protein sequence ID" value="OGLUM06G04060.1"/>
    <property type="gene ID" value="OGLUM06G04060"/>
</dbReference>
<dbReference type="InterPro" id="IPR013083">
    <property type="entry name" value="Znf_RING/FYVE/PHD"/>
</dbReference>